<dbReference type="AlphaFoldDB" id="A0AAE1E8A0"/>
<protein>
    <submittedName>
        <fullName evidence="1">Uncharacterized protein</fullName>
    </submittedName>
</protein>
<evidence type="ECO:0000313" key="2">
    <source>
        <dbReference type="Proteomes" id="UP001283361"/>
    </source>
</evidence>
<reference evidence="1" key="1">
    <citation type="journal article" date="2023" name="G3 (Bethesda)">
        <title>A reference genome for the long-term kleptoplast-retaining sea slug Elysia crispata morphotype clarki.</title>
        <authorList>
            <person name="Eastman K.E."/>
            <person name="Pendleton A.L."/>
            <person name="Shaikh M.A."/>
            <person name="Suttiyut T."/>
            <person name="Ogas R."/>
            <person name="Tomko P."/>
            <person name="Gavelis G."/>
            <person name="Widhalm J.R."/>
            <person name="Wisecaver J.H."/>
        </authorList>
    </citation>
    <scope>NUCLEOTIDE SEQUENCE</scope>
    <source>
        <strain evidence="1">ECLA1</strain>
    </source>
</reference>
<proteinExistence type="predicted"/>
<gene>
    <name evidence="1" type="ORF">RRG08_030461</name>
</gene>
<sequence>MSDHGVLAVLISGERAVHSNFLSRSVCDVISISVKVNAESNKNWDGRNVIDDVSLVLLVTPGEYYAICSKD</sequence>
<evidence type="ECO:0000313" key="1">
    <source>
        <dbReference type="EMBL" id="KAK3797235.1"/>
    </source>
</evidence>
<dbReference type="Proteomes" id="UP001283361">
    <property type="component" value="Unassembled WGS sequence"/>
</dbReference>
<keyword evidence="2" id="KW-1185">Reference proteome</keyword>
<dbReference type="EMBL" id="JAWDGP010000795">
    <property type="protein sequence ID" value="KAK3797235.1"/>
    <property type="molecule type" value="Genomic_DNA"/>
</dbReference>
<name>A0AAE1E8A0_9GAST</name>
<organism evidence="1 2">
    <name type="scientific">Elysia crispata</name>
    <name type="common">lettuce slug</name>
    <dbReference type="NCBI Taxonomy" id="231223"/>
    <lineage>
        <taxon>Eukaryota</taxon>
        <taxon>Metazoa</taxon>
        <taxon>Spiralia</taxon>
        <taxon>Lophotrochozoa</taxon>
        <taxon>Mollusca</taxon>
        <taxon>Gastropoda</taxon>
        <taxon>Heterobranchia</taxon>
        <taxon>Euthyneura</taxon>
        <taxon>Panpulmonata</taxon>
        <taxon>Sacoglossa</taxon>
        <taxon>Placobranchoidea</taxon>
        <taxon>Plakobranchidae</taxon>
        <taxon>Elysia</taxon>
    </lineage>
</organism>
<accession>A0AAE1E8A0</accession>
<comment type="caution">
    <text evidence="1">The sequence shown here is derived from an EMBL/GenBank/DDBJ whole genome shotgun (WGS) entry which is preliminary data.</text>
</comment>